<dbReference type="Gene3D" id="3.40.50.300">
    <property type="entry name" value="P-loop containing nucleotide triphosphate hydrolases"/>
    <property type="match status" value="1"/>
</dbReference>
<evidence type="ECO:0000313" key="8">
    <source>
        <dbReference type="Proteomes" id="UP001194746"/>
    </source>
</evidence>
<dbReference type="Gene3D" id="3.40.50.720">
    <property type="entry name" value="NAD(P)-binding Rossmann-like Domain"/>
    <property type="match status" value="1"/>
</dbReference>
<organism evidence="7 8">
    <name type="scientific">Aspergillus nanangensis</name>
    <dbReference type="NCBI Taxonomy" id="2582783"/>
    <lineage>
        <taxon>Eukaryota</taxon>
        <taxon>Fungi</taxon>
        <taxon>Dikarya</taxon>
        <taxon>Ascomycota</taxon>
        <taxon>Pezizomycotina</taxon>
        <taxon>Eurotiomycetes</taxon>
        <taxon>Eurotiomycetidae</taxon>
        <taxon>Eurotiales</taxon>
        <taxon>Aspergillaceae</taxon>
        <taxon>Aspergillus</taxon>
        <taxon>Aspergillus subgen. Circumdati</taxon>
    </lineage>
</organism>
<dbReference type="GO" id="GO:0009423">
    <property type="term" value="P:chorismate biosynthetic process"/>
    <property type="evidence" value="ECO:0007669"/>
    <property type="project" value="TreeGrafter"/>
</dbReference>
<evidence type="ECO:0000259" key="6">
    <source>
        <dbReference type="Pfam" id="PF18317"/>
    </source>
</evidence>
<feature type="region of interest" description="Disordered" evidence="3">
    <location>
        <begin position="705"/>
        <end position="726"/>
    </location>
</feature>
<comment type="caution">
    <text evidence="7">The sequence shown here is derived from an EMBL/GenBank/DDBJ whole genome shotgun (WGS) entry which is preliminary data.</text>
</comment>
<evidence type="ECO:0000256" key="3">
    <source>
        <dbReference type="SAM" id="MobiDB-lite"/>
    </source>
</evidence>
<dbReference type="EMBL" id="VCAU01000009">
    <property type="protein sequence ID" value="KAF9893008.1"/>
    <property type="molecule type" value="Genomic_DNA"/>
</dbReference>
<evidence type="ECO:0008006" key="9">
    <source>
        <dbReference type="Google" id="ProtNLM"/>
    </source>
</evidence>
<dbReference type="SUPFAM" id="SSF51569">
    <property type="entry name" value="Aldolase"/>
    <property type="match status" value="1"/>
</dbReference>
<dbReference type="GO" id="GO:0003855">
    <property type="term" value="F:3-dehydroquinate dehydratase activity"/>
    <property type="evidence" value="ECO:0007669"/>
    <property type="project" value="InterPro"/>
</dbReference>
<reference evidence="7" key="2">
    <citation type="submission" date="2020-02" db="EMBL/GenBank/DDBJ databases">
        <authorList>
            <person name="Gilchrist C.L.M."/>
            <person name="Chooi Y.-H."/>
        </authorList>
    </citation>
    <scope>NUCLEOTIDE SEQUENCE</scope>
    <source>
        <strain evidence="7">MST-FP2251</strain>
    </source>
</reference>
<dbReference type="InterPro" id="IPR006151">
    <property type="entry name" value="Shikm_DH/Glu-tRNA_Rdtase"/>
</dbReference>
<dbReference type="InterPro" id="IPR036291">
    <property type="entry name" value="NAD(P)-bd_dom_sf"/>
</dbReference>
<dbReference type="SUPFAM" id="SSF52540">
    <property type="entry name" value="P-loop containing nucleoside triphosphate hydrolases"/>
    <property type="match status" value="1"/>
</dbReference>
<reference evidence="7" key="1">
    <citation type="journal article" date="2019" name="Beilstein J. Org. Chem.">
        <title>Nanangenines: drimane sesquiterpenoids as the dominant metabolite cohort of a novel Australian fungus, Aspergillus nanangensis.</title>
        <authorList>
            <person name="Lacey H.J."/>
            <person name="Gilchrist C.L.M."/>
            <person name="Crombie A."/>
            <person name="Kalaitzis J.A."/>
            <person name="Vuong D."/>
            <person name="Rutledge P.J."/>
            <person name="Turner P."/>
            <person name="Pitt J.I."/>
            <person name="Lacey E."/>
            <person name="Chooi Y.H."/>
            <person name="Piggott A.M."/>
        </authorList>
    </citation>
    <scope>NUCLEOTIDE SEQUENCE</scope>
    <source>
        <strain evidence="7">MST-FP2251</strain>
    </source>
</reference>
<dbReference type="InterPro" id="IPR031322">
    <property type="entry name" value="Shikimate/glucono_kinase"/>
</dbReference>
<evidence type="ECO:0000313" key="7">
    <source>
        <dbReference type="EMBL" id="KAF9893008.1"/>
    </source>
</evidence>
<dbReference type="SUPFAM" id="SSF53223">
    <property type="entry name" value="Aminoacid dehydrogenase-like, N-terminal domain"/>
    <property type="match status" value="1"/>
</dbReference>
<keyword evidence="8" id="KW-1185">Reference proteome</keyword>
<feature type="domain" description="Quinate/shikimate 5-dehydrogenase/glutamyl-tRNA reductase" evidence="4">
    <location>
        <begin position="652"/>
        <end position="698"/>
    </location>
</feature>
<dbReference type="Gene3D" id="3.20.20.70">
    <property type="entry name" value="Aldolase class I"/>
    <property type="match status" value="1"/>
</dbReference>
<name>A0AAD4GYV1_ASPNN</name>
<dbReference type="InterPro" id="IPR001381">
    <property type="entry name" value="DHquinase_I"/>
</dbReference>
<comment type="similarity">
    <text evidence="2">In the N-terminal section; belongs to the shikimate kinase family.</text>
</comment>
<dbReference type="PANTHER" id="PTHR21089:SF1">
    <property type="entry name" value="BIFUNCTIONAL 3-DEHYDROQUINATE DEHYDRATASE_SHIKIMATE DEHYDROGENASE, CHLOROPLASTIC"/>
    <property type="match status" value="1"/>
</dbReference>
<dbReference type="Pfam" id="PF01488">
    <property type="entry name" value="Shikimate_DH"/>
    <property type="match status" value="1"/>
</dbReference>
<dbReference type="InterPro" id="IPR013708">
    <property type="entry name" value="Shikimate_DH-bd_N"/>
</dbReference>
<dbReference type="GO" id="GO:0019632">
    <property type="term" value="P:shikimate metabolic process"/>
    <property type="evidence" value="ECO:0007669"/>
    <property type="project" value="TreeGrafter"/>
</dbReference>
<evidence type="ECO:0000256" key="2">
    <source>
        <dbReference type="ARBA" id="ARBA00009349"/>
    </source>
</evidence>
<dbReference type="Pfam" id="PF01202">
    <property type="entry name" value="SKI"/>
    <property type="match status" value="1"/>
</dbReference>
<dbReference type="GO" id="GO:0004764">
    <property type="term" value="F:shikimate 3-dehydrogenase (NADP+) activity"/>
    <property type="evidence" value="ECO:0007669"/>
    <property type="project" value="InterPro"/>
</dbReference>
<feature type="domain" description="SDH C-terminal" evidence="6">
    <location>
        <begin position="813"/>
        <end position="840"/>
    </location>
</feature>
<dbReference type="CDD" id="cd01065">
    <property type="entry name" value="NAD_bind_Shikimate_DH"/>
    <property type="match status" value="1"/>
</dbReference>
<dbReference type="CDD" id="cd00502">
    <property type="entry name" value="DHQase_I"/>
    <property type="match status" value="1"/>
</dbReference>
<protein>
    <recommendedName>
        <fullName evidence="9">Quinate repressor protein</fullName>
    </recommendedName>
</protein>
<evidence type="ECO:0000259" key="4">
    <source>
        <dbReference type="Pfam" id="PF01488"/>
    </source>
</evidence>
<proteinExistence type="inferred from homology"/>
<evidence type="ECO:0000256" key="1">
    <source>
        <dbReference type="ARBA" id="ARBA00006477"/>
    </source>
</evidence>
<dbReference type="InterPro" id="IPR046346">
    <property type="entry name" value="Aminoacid_DH-like_N_sf"/>
</dbReference>
<dbReference type="Pfam" id="PF18317">
    <property type="entry name" value="SDH_C"/>
    <property type="match status" value="1"/>
</dbReference>
<feature type="domain" description="Shikimate dehydrogenase substrate binding N-terminal" evidence="5">
    <location>
        <begin position="512"/>
        <end position="592"/>
    </location>
</feature>
<dbReference type="InterPro" id="IPR027417">
    <property type="entry name" value="P-loop_NTPase"/>
</dbReference>
<dbReference type="Pfam" id="PF01487">
    <property type="entry name" value="DHquinase_I"/>
    <property type="match status" value="1"/>
</dbReference>
<dbReference type="PANTHER" id="PTHR21089">
    <property type="entry name" value="SHIKIMATE DEHYDROGENASE"/>
    <property type="match status" value="1"/>
</dbReference>
<dbReference type="Proteomes" id="UP001194746">
    <property type="component" value="Unassembled WGS sequence"/>
</dbReference>
<dbReference type="Gene3D" id="3.40.50.10860">
    <property type="entry name" value="Leucine Dehydrogenase, chain A, domain 1"/>
    <property type="match status" value="1"/>
</dbReference>
<dbReference type="AlphaFoldDB" id="A0AAD4GYV1"/>
<sequence>MELVEYYSETSRSILVYSHFEGARLVASPLGKNGANASQRQHPFSIDRDASIVFTGPRGNGKSSLAIIAGLLLRRRVIDADDHFTAKIGSSTTFKRKYGAEKYLAEQLESTKSLLTDYEKDCVIACGPSITAEQCRAFMTEYKRTHPVISVIRPADEIAAYLGLDKGKVQQWMNNIHGIYLGISTFEFFNLPETWKEATERSSAQERLESVLHHRLVTQKRVQALQKTQTALARFLTAALGHDATSLSHTVFPTLYPALPEHRVYSNVVCIPISSLVKNEVDISEIPAGADAVELVFDARNIRSRSIPASGILSRFVAEIRHFHGVPVIYHVDMALTKGPDWTSYFDLLYQGLQSAPEYLTVDLDAPESDIRLLSFKSGRTKIIAHHQNTTASADYWHSATPVEQYQNALNLGCDLVRLVKPCDTMADNFACMALVSKLTTTTTANHIPIIAYNTTSLGHLSLICNPILSPTLLHAPTSPPDPRTAPPDMTISERWSTLFLLRALDPLNFFVVGASVQKSLSPAMHNAAFHALGMPHIYSIHETTSLEDTKRLFTDPNFGGASISLPFKTGILSLVTQLSPAARLIGGSNTILPIRHLPDLHGGSSDPRDKKQRHRAGPVAMLYADNTDWMGICACVSRSISPANSVNPITAALVVGAGGMARAAVYCLMHLGVRNICIVNRTVAHAEALAAHFNDVSGDFLSEKKMDRRSHSSSSSPRERGNGQDSLRIQVLDSVGAAWPGDFAQPSIVICAIKAYDQRGSTALSFTMPKSWMENSTGGIVVELAYHSPETPLMKQMREETHLGWTVVDPVEVLFEQACSQWELFTGSRAPRKAMWQACLDDYADRMNQNDYDSM</sequence>
<dbReference type="Pfam" id="PF08501">
    <property type="entry name" value="Shikimate_dh_N"/>
    <property type="match status" value="1"/>
</dbReference>
<dbReference type="SUPFAM" id="SSF51735">
    <property type="entry name" value="NAD(P)-binding Rossmann-fold domains"/>
    <property type="match status" value="1"/>
</dbReference>
<dbReference type="InterPro" id="IPR022893">
    <property type="entry name" value="Shikimate_DH_fam"/>
</dbReference>
<dbReference type="InterPro" id="IPR013785">
    <property type="entry name" value="Aldolase_TIM"/>
</dbReference>
<accession>A0AAD4GYV1</accession>
<gene>
    <name evidence="7" type="ORF">FE257_012419</name>
</gene>
<comment type="similarity">
    <text evidence="1">In the 2nd section; belongs to the type-I 3-dehydroquinase family.</text>
</comment>
<evidence type="ECO:0000259" key="5">
    <source>
        <dbReference type="Pfam" id="PF08501"/>
    </source>
</evidence>
<dbReference type="InterPro" id="IPR041121">
    <property type="entry name" value="SDH_C"/>
</dbReference>